<reference evidence="1 2" key="1">
    <citation type="submission" date="2019-02" db="EMBL/GenBank/DDBJ databases">
        <title>The draft genome of Enterobacter spp. strains.</title>
        <authorList>
            <person name="Wang C."/>
            <person name="Feng Y."/>
            <person name="Zong Z."/>
        </authorList>
    </citation>
    <scope>NUCLEOTIDE SEQUENCE [LARGE SCALE GENOMIC DNA]</scope>
    <source>
        <strain evidence="1 2">WCHEW120002</strain>
    </source>
</reference>
<protein>
    <recommendedName>
        <fullName evidence="3">FunZ protein</fullName>
    </recommendedName>
</protein>
<proteinExistence type="predicted"/>
<organism evidence="1 2">
    <name type="scientific">Enterobacter wuhouensis</name>
    <dbReference type="NCBI Taxonomy" id="2529381"/>
    <lineage>
        <taxon>Bacteria</taxon>
        <taxon>Pseudomonadati</taxon>
        <taxon>Pseudomonadota</taxon>
        <taxon>Gammaproteobacteria</taxon>
        <taxon>Enterobacterales</taxon>
        <taxon>Enterobacteriaceae</taxon>
        <taxon>Enterobacter</taxon>
    </lineage>
</organism>
<comment type="caution">
    <text evidence="1">The sequence shown here is derived from an EMBL/GenBank/DDBJ whole genome shotgun (WGS) entry which is preliminary data.</text>
</comment>
<dbReference type="Proteomes" id="UP000291424">
    <property type="component" value="Unassembled WGS sequence"/>
</dbReference>
<sequence length="527" mass="60538">MLTHYLATLIQGRVLGAKMVFKSFIRKEKNALYIGAPEAEAESLPTSKVNLRDVYEDLHNLYEELSDEKFILIGRKGCGKSAFAEYTYLSAIEQPNLFCSFVSQDNLSLERLVQLGNEHNSEHTKDHLFKWLIYTNIIKMFFENEAAAQADGYKLLQEFLKKNSGYIDINTGEIVELIKKHSFEVSIEQFKRFFKGKFNSDIQIKESRAAFYKLIPHLEKVVVEVLTSKLNRENQNSYALFFDDLDIDFDANDNNSTDTLIQLIRTSKHVNNTVFAKNNASAKVIILIRDDVERLLSTQAADISKVFSSYSTRLSWSEDDNAGKSDENDLAIKKMINKRIANAFRQANLQFKNKNTPWESLIDDDFSPKTSFKYVCDHTLIRPRDLILFFKPLESGYYSIPLNKTDVNKLLGLYSAELVKELSNELSSFYNPFQIQNIFDALKDISLKYDCTYSEAVEFIENNCVNLSSVKLLQELYDRSMIGCINGTNGYAHFKHRTSKKDAHEYRLDPTGLVIVHSGISINLRNR</sequence>
<gene>
    <name evidence="1" type="ORF">E0L20_11800</name>
</gene>
<dbReference type="RefSeq" id="WP_032645920.1">
    <property type="nucleotide sequence ID" value="NZ_SJOO01000004.1"/>
</dbReference>
<evidence type="ECO:0000313" key="1">
    <source>
        <dbReference type="EMBL" id="TCB92503.1"/>
    </source>
</evidence>
<dbReference type="OrthoDB" id="100386at2"/>
<evidence type="ECO:0008006" key="3">
    <source>
        <dbReference type="Google" id="ProtNLM"/>
    </source>
</evidence>
<dbReference type="InterPro" id="IPR059206">
    <property type="entry name" value="Sll1717-like"/>
</dbReference>
<dbReference type="AlphaFoldDB" id="A0A4R0G983"/>
<name>A0A4R0G983_9ENTR</name>
<evidence type="ECO:0000313" key="2">
    <source>
        <dbReference type="Proteomes" id="UP000291424"/>
    </source>
</evidence>
<dbReference type="EMBL" id="SJOO01000004">
    <property type="protein sequence ID" value="TCB92503.1"/>
    <property type="molecule type" value="Genomic_DNA"/>
</dbReference>
<accession>A0A4R0G983</accession>
<dbReference type="NCBIfam" id="NF047389">
    <property type="entry name" value="ATPase_Sll1717"/>
    <property type="match status" value="1"/>
</dbReference>